<keyword evidence="3" id="KW-1185">Reference proteome</keyword>
<dbReference type="STRING" id="573063.Metin_1051"/>
<evidence type="ECO:0000313" key="2">
    <source>
        <dbReference type="EMBL" id="ADG13709.1"/>
    </source>
</evidence>
<dbReference type="HOGENOM" id="CLU_1302632_0_0_2"/>
<feature type="transmembrane region" description="Helical" evidence="1">
    <location>
        <begin position="18"/>
        <end position="51"/>
    </location>
</feature>
<evidence type="ECO:0000256" key="1">
    <source>
        <dbReference type="SAM" id="Phobius"/>
    </source>
</evidence>
<feature type="transmembrane region" description="Helical" evidence="1">
    <location>
        <begin position="171"/>
        <end position="197"/>
    </location>
</feature>
<evidence type="ECO:0000313" key="3">
    <source>
        <dbReference type="Proteomes" id="UP000002061"/>
    </source>
</evidence>
<dbReference type="Proteomes" id="UP000002061">
    <property type="component" value="Chromosome"/>
</dbReference>
<keyword evidence="1" id="KW-0472">Membrane</keyword>
<feature type="transmembrane region" description="Helical" evidence="1">
    <location>
        <begin position="101"/>
        <end position="124"/>
    </location>
</feature>
<dbReference type="EMBL" id="CP002009">
    <property type="protein sequence ID" value="ADG13709.1"/>
    <property type="molecule type" value="Genomic_DNA"/>
</dbReference>
<dbReference type="GeneID" id="9132069"/>
<feature type="transmembrane region" description="Helical" evidence="1">
    <location>
        <begin position="72"/>
        <end position="95"/>
    </location>
</feature>
<gene>
    <name evidence="2" type="ordered locus">Metin_1051</name>
</gene>
<reference evidence="2" key="1">
    <citation type="submission" date="2010-04" db="EMBL/GenBank/DDBJ databases">
        <title>Complete sequence of Methanocaldococcus infernus ME.</title>
        <authorList>
            <consortium name="US DOE Joint Genome Institute"/>
            <person name="Lucas S."/>
            <person name="Copeland A."/>
            <person name="Lapidus A."/>
            <person name="Cheng J.-F."/>
            <person name="Bruce D."/>
            <person name="Goodwin L."/>
            <person name="Pitluck S."/>
            <person name="Munk A.C."/>
            <person name="Detter J.C."/>
            <person name="Han C."/>
            <person name="Tapia R."/>
            <person name="Land M."/>
            <person name="Hauser L."/>
            <person name="Kyrpides N."/>
            <person name="Mikhailova N."/>
            <person name="Sieprawska-Lupa M."/>
            <person name="Whitman W.B."/>
            <person name="Woyke T."/>
        </authorList>
    </citation>
    <scope>NUCLEOTIDE SEQUENCE [LARGE SCALE GENOMIC DNA]</scope>
    <source>
        <strain evidence="2">ME</strain>
    </source>
</reference>
<keyword evidence="1" id="KW-0812">Transmembrane</keyword>
<keyword evidence="1" id="KW-1133">Transmembrane helix</keyword>
<protein>
    <recommendedName>
        <fullName evidence="4">DUF4013 domain-containing protein</fullName>
    </recommendedName>
</protein>
<name>D5VT06_METIM</name>
<evidence type="ECO:0008006" key="4">
    <source>
        <dbReference type="Google" id="ProtNLM"/>
    </source>
</evidence>
<accession>D5VT06</accession>
<dbReference type="RefSeq" id="WP_013100454.1">
    <property type="nucleotide sequence ID" value="NC_014122.1"/>
</dbReference>
<proteinExistence type="predicted"/>
<organism evidence="2 3">
    <name type="scientific">Methanocaldococcus infernus (strain DSM 11812 / JCM 15783 / ME)</name>
    <dbReference type="NCBI Taxonomy" id="573063"/>
    <lineage>
        <taxon>Archaea</taxon>
        <taxon>Methanobacteriati</taxon>
        <taxon>Methanobacteriota</taxon>
        <taxon>Methanomada group</taxon>
        <taxon>Methanococci</taxon>
        <taxon>Methanococcales</taxon>
        <taxon>Methanocaldococcaceae</taxon>
        <taxon>Methanocaldococcus</taxon>
    </lineage>
</organism>
<dbReference type="KEGG" id="mif:Metin_1051"/>
<feature type="transmembrane region" description="Helical" evidence="1">
    <location>
        <begin position="145"/>
        <end position="165"/>
    </location>
</feature>
<dbReference type="AlphaFoldDB" id="D5VT06"/>
<sequence>MKDIFIEAYRCIKKEELFIIFIISIAMFISIYFNKYIFLLFFTIILSGFYLEILKEGKRYNLITLLINGVKYIAWFLSLLFPIYLIFVILPTIVLKYLNVPLIYTIIIVLLISFFPFLLIFFYFPIGEVDFAKFGFRAYLRMKELFKKMINVKYILFITILYLIYSLPALALIFIFINKWFTIFLFILANNLIYLYCKKAELLYYKREVEV</sequence>